<name>A0A0U4P723_9PSED</name>
<dbReference type="OrthoDB" id="9794948at2"/>
<dbReference type="RefSeq" id="WP_059316775.1">
    <property type="nucleotide sequence ID" value="NZ_CP013987.1"/>
</dbReference>
<dbReference type="InterPro" id="IPR007396">
    <property type="entry name" value="TR_PAI2-type"/>
</dbReference>
<dbReference type="KEGG" id="por:APT59_21895"/>
<dbReference type="SUPFAM" id="SSF50475">
    <property type="entry name" value="FMN-binding split barrel"/>
    <property type="match status" value="1"/>
</dbReference>
<dbReference type="InterPro" id="IPR012349">
    <property type="entry name" value="Split_barrel_FMN-bd"/>
</dbReference>
<dbReference type="PIRSF" id="PIRSF010372">
    <property type="entry name" value="PaiB"/>
    <property type="match status" value="1"/>
</dbReference>
<evidence type="ECO:0000313" key="2">
    <source>
        <dbReference type="Proteomes" id="UP000064137"/>
    </source>
</evidence>
<dbReference type="Proteomes" id="UP000064137">
    <property type="component" value="Chromosome"/>
</dbReference>
<organism evidence="1 2">
    <name type="scientific">Pseudomonas oryzihabitans</name>
    <dbReference type="NCBI Taxonomy" id="47885"/>
    <lineage>
        <taxon>Bacteria</taxon>
        <taxon>Pseudomonadati</taxon>
        <taxon>Pseudomonadota</taxon>
        <taxon>Gammaproteobacteria</taxon>
        <taxon>Pseudomonadales</taxon>
        <taxon>Pseudomonadaceae</taxon>
        <taxon>Pseudomonas</taxon>
    </lineage>
</organism>
<accession>A0A0U4P723</accession>
<evidence type="ECO:0000313" key="1">
    <source>
        <dbReference type="EMBL" id="ALZ86737.1"/>
    </source>
</evidence>
<gene>
    <name evidence="1" type="ORF">APT59_21895</name>
</gene>
<protein>
    <submittedName>
        <fullName evidence="1">Transcriptional regulator</fullName>
    </submittedName>
</protein>
<dbReference type="AlphaFoldDB" id="A0A0U4P723"/>
<dbReference type="PANTHER" id="PTHR35802:SF1">
    <property type="entry name" value="PROTEASE SYNTHASE AND SPORULATION PROTEIN PAI 2"/>
    <property type="match status" value="1"/>
</dbReference>
<proteinExistence type="predicted"/>
<reference evidence="1 2" key="1">
    <citation type="submission" date="2016-01" db="EMBL/GenBank/DDBJ databases">
        <title>Annotation of Pseudomonas oryzihabitans USDA-ARS-USMARC-56511.</title>
        <authorList>
            <person name="Harhay G.P."/>
            <person name="Harhay D.M."/>
            <person name="Smith T.P.L."/>
            <person name="Bono J.L."/>
            <person name="Heaton M.P."/>
            <person name="Clawson M.L."/>
            <person name="Chitko-Mckown C.G."/>
            <person name="Capik S.F."/>
            <person name="DeDonder K.D."/>
            <person name="Apley M.D."/>
            <person name="Lubbers B.V."/>
            <person name="White B.J."/>
            <person name="Larson R.L."/>
        </authorList>
    </citation>
    <scope>NUCLEOTIDE SEQUENCE [LARGE SCALE GENOMIC DNA]</scope>
    <source>
        <strain evidence="1 2">USDA-ARS-USMARC-56511</strain>
    </source>
</reference>
<sequence length="210" mass="22799">MYPNPAFCFDDLPRLHQHLRDHALALLISQTSSGPLVSHLPLWLDPDEGPHGTLYGHLARSNPQAQALVAAGQVLAVFQGPQAYVSPAFYPGKAEHGRVVPTWNYQAVHARGSVEVFDDPERLLPLLERLTDQHEAGRARPWQVADAPADYVQGMLRAIRGLRLPLDSLQGIAKLSQNRTAADREGVRQGLAASPVPGDQALAALITPPT</sequence>
<dbReference type="EMBL" id="CP013987">
    <property type="protein sequence ID" value="ALZ86737.1"/>
    <property type="molecule type" value="Genomic_DNA"/>
</dbReference>
<dbReference type="Gene3D" id="2.30.110.10">
    <property type="entry name" value="Electron Transport, Fmn-binding Protein, Chain A"/>
    <property type="match status" value="1"/>
</dbReference>
<dbReference type="PANTHER" id="PTHR35802">
    <property type="entry name" value="PROTEASE SYNTHASE AND SPORULATION PROTEIN PAI 2"/>
    <property type="match status" value="1"/>
</dbReference>
<dbReference type="Pfam" id="PF04299">
    <property type="entry name" value="FMN_bind_2"/>
    <property type="match status" value="1"/>
</dbReference>